<dbReference type="Gene3D" id="3.40.50.980">
    <property type="match status" value="2"/>
</dbReference>
<gene>
    <name evidence="9" type="ORF">ANCCAN_15341</name>
</gene>
<evidence type="ECO:0000256" key="3">
    <source>
        <dbReference type="ARBA" id="ARBA00037247"/>
    </source>
</evidence>
<dbReference type="InterPro" id="IPR025110">
    <property type="entry name" value="AMP-bd_C"/>
</dbReference>
<dbReference type="Proteomes" id="UP000252519">
    <property type="component" value="Unassembled WGS sequence"/>
</dbReference>
<dbReference type="Gene3D" id="3.30.300.30">
    <property type="match status" value="1"/>
</dbReference>
<dbReference type="InterPro" id="IPR045851">
    <property type="entry name" value="AMP-bd_C_sf"/>
</dbReference>
<dbReference type="STRING" id="29170.A0A368G7S2"/>
<evidence type="ECO:0000313" key="9">
    <source>
        <dbReference type="EMBL" id="RCN38747.1"/>
    </source>
</evidence>
<evidence type="ECO:0000259" key="8">
    <source>
        <dbReference type="Pfam" id="PF13193"/>
    </source>
</evidence>
<dbReference type="PROSITE" id="PS00455">
    <property type="entry name" value="AMP_BINDING"/>
    <property type="match status" value="1"/>
</dbReference>
<dbReference type="AlphaFoldDB" id="A0A368G7S2"/>
<dbReference type="GO" id="GO:0006631">
    <property type="term" value="P:fatty acid metabolic process"/>
    <property type="evidence" value="ECO:0007669"/>
    <property type="project" value="TreeGrafter"/>
</dbReference>
<comment type="catalytic activity">
    <reaction evidence="5">
        <text>octanoate + ATP + CoA = octanoyl-CoA + AMP + diphosphate</text>
        <dbReference type="Rhea" id="RHEA:33631"/>
        <dbReference type="ChEBI" id="CHEBI:25646"/>
        <dbReference type="ChEBI" id="CHEBI:30616"/>
        <dbReference type="ChEBI" id="CHEBI:33019"/>
        <dbReference type="ChEBI" id="CHEBI:57287"/>
        <dbReference type="ChEBI" id="CHEBI:57386"/>
        <dbReference type="ChEBI" id="CHEBI:456215"/>
    </reaction>
</comment>
<reference evidence="9 10" key="1">
    <citation type="submission" date="2014-10" db="EMBL/GenBank/DDBJ databases">
        <title>Draft genome of the hookworm Ancylostoma caninum.</title>
        <authorList>
            <person name="Mitreva M."/>
        </authorList>
    </citation>
    <scope>NUCLEOTIDE SEQUENCE [LARGE SCALE GENOMIC DNA]</scope>
    <source>
        <strain evidence="9 10">Baltimore</strain>
    </source>
</reference>
<dbReference type="GO" id="GO:0031956">
    <property type="term" value="F:medium-chain fatty acid-CoA ligase activity"/>
    <property type="evidence" value="ECO:0007669"/>
    <property type="project" value="UniProtKB-EC"/>
</dbReference>
<comment type="caution">
    <text evidence="9">The sequence shown here is derived from an EMBL/GenBank/DDBJ whole genome shotgun (WGS) entry which is preliminary data.</text>
</comment>
<dbReference type="InterPro" id="IPR000873">
    <property type="entry name" value="AMP-dep_synth/lig_dom"/>
</dbReference>
<evidence type="ECO:0000256" key="2">
    <source>
        <dbReference type="ARBA" id="ARBA00022598"/>
    </source>
</evidence>
<evidence type="ECO:0000259" key="7">
    <source>
        <dbReference type="Pfam" id="PF00501"/>
    </source>
</evidence>
<dbReference type="PANTHER" id="PTHR43201:SF24">
    <property type="entry name" value="AMP-BINDING DOMAIN-CONTAINING PROTEIN"/>
    <property type="match status" value="1"/>
</dbReference>
<dbReference type="Pfam" id="PF13193">
    <property type="entry name" value="AMP-binding_C"/>
    <property type="match status" value="1"/>
</dbReference>
<sequence length="607" mass="68735">LSRQKKDILAHHKLTTSYLAGRLHFRFLFRSCEHRSLHSYVHGASSLTLSFETTGNCLRRTAEKAPDQEFLVFRQQNIRKTFSQLLEDARRLAAGFIALGLKPGDRVGIWGHNYYEWTLVQFATAISGMIQVNINPYYQPNELRYALEKVEVSALVMPTAHKHFNYMTSLYEVIPQVAGGKPGNGSLRSRDLPDLHHIIVFGEEEPLKGAWDFNEILNGAGALDFRVLDTLESKIKPDDPVNIQYTSGTTGFPKACTLTHHNLLNNSYMTGLRSNWHKEKHVICLPNPLYHTFGCVIGVLNALNHRQTCVFPSISYEVARIFDAIQEEKCTFLFGSPTMFIDLLSSPLMKQCDISSVRGGYVGGAPCPYALCEKMVKELNMSDTYVIYGSTELSPAVIMSRSDQPALKRIESVGYVMPHCELAIVDEHGQVVPRGERGELWARGYMTMLGYWADEKGTHKDLTRDRWYHTGDTATMNEDGSVMIVGRTKEMICRGGENIYPTEIEQQIHKFPYVADVQVIGVPDDRLGEAVCAWIRLREEFKSKITPENIIEACKGKMSAYKIPKYVLIKEEKDFPMTATGKVKKNELKVLSKELLHLENVQSHFNE</sequence>
<accession>A0A368G7S2</accession>
<dbReference type="SUPFAM" id="SSF56801">
    <property type="entry name" value="Acetyl-CoA synthetase-like"/>
    <property type="match status" value="1"/>
</dbReference>
<evidence type="ECO:0000313" key="10">
    <source>
        <dbReference type="Proteomes" id="UP000252519"/>
    </source>
</evidence>
<dbReference type="Pfam" id="PF00501">
    <property type="entry name" value="AMP-binding"/>
    <property type="match status" value="1"/>
</dbReference>
<dbReference type="OrthoDB" id="10253115at2759"/>
<evidence type="ECO:0000256" key="5">
    <source>
        <dbReference type="ARBA" id="ARBA00047319"/>
    </source>
</evidence>
<name>A0A368G7S2_ANCCA</name>
<proteinExistence type="inferred from homology"/>
<feature type="domain" description="AMP-dependent synthetase/ligase" evidence="7">
    <location>
        <begin position="58"/>
        <end position="452"/>
    </location>
</feature>
<evidence type="ECO:0000256" key="1">
    <source>
        <dbReference type="ARBA" id="ARBA00006432"/>
    </source>
</evidence>
<dbReference type="EMBL" id="JOJR01000378">
    <property type="protein sequence ID" value="RCN38747.1"/>
    <property type="molecule type" value="Genomic_DNA"/>
</dbReference>
<evidence type="ECO:0000256" key="6">
    <source>
        <dbReference type="ARBA" id="ARBA00048277"/>
    </source>
</evidence>
<protein>
    <recommendedName>
        <fullName evidence="4">Medium-chain acyl-CoA ligase ACSF2, mitochondrial</fullName>
    </recommendedName>
</protein>
<keyword evidence="10" id="KW-1185">Reference proteome</keyword>
<evidence type="ECO:0000256" key="4">
    <source>
        <dbReference type="ARBA" id="ARBA00039638"/>
    </source>
</evidence>
<organism evidence="9 10">
    <name type="scientific">Ancylostoma caninum</name>
    <name type="common">Dog hookworm</name>
    <dbReference type="NCBI Taxonomy" id="29170"/>
    <lineage>
        <taxon>Eukaryota</taxon>
        <taxon>Metazoa</taxon>
        <taxon>Ecdysozoa</taxon>
        <taxon>Nematoda</taxon>
        <taxon>Chromadorea</taxon>
        <taxon>Rhabditida</taxon>
        <taxon>Rhabditina</taxon>
        <taxon>Rhabditomorpha</taxon>
        <taxon>Strongyloidea</taxon>
        <taxon>Ancylostomatidae</taxon>
        <taxon>Ancylostomatinae</taxon>
        <taxon>Ancylostoma</taxon>
    </lineage>
</organism>
<comment type="function">
    <text evidence="3">Acyl-CoA synthases catalyze the initial reaction in fatty acid metabolism, by forming a thioester with CoA. Has some preference toward medium-chain substrates. Plays a role in adipocyte differentiation.</text>
</comment>
<feature type="non-terminal residue" evidence="9">
    <location>
        <position position="1"/>
    </location>
</feature>
<dbReference type="PANTHER" id="PTHR43201">
    <property type="entry name" value="ACYL-COA SYNTHETASE"/>
    <property type="match status" value="1"/>
</dbReference>
<dbReference type="FunFam" id="3.30.300.30:FF:000008">
    <property type="entry name" value="2,3-dihydroxybenzoate-AMP ligase"/>
    <property type="match status" value="1"/>
</dbReference>
<feature type="domain" description="AMP-binding enzyme C-terminal" evidence="8">
    <location>
        <begin position="503"/>
        <end position="582"/>
    </location>
</feature>
<dbReference type="Gene3D" id="2.30.38.10">
    <property type="entry name" value="Luciferase, Domain 3"/>
    <property type="match status" value="1"/>
</dbReference>
<keyword evidence="2" id="KW-0436">Ligase</keyword>
<dbReference type="FunFam" id="3.40.50.12780:FF:000003">
    <property type="entry name" value="Long-chain-fatty-acid--CoA ligase FadD"/>
    <property type="match status" value="1"/>
</dbReference>
<comment type="catalytic activity">
    <reaction evidence="6">
        <text>a medium-chain fatty acid + ATP + CoA = a medium-chain fatty acyl-CoA + AMP + diphosphate</text>
        <dbReference type="Rhea" id="RHEA:48340"/>
        <dbReference type="ChEBI" id="CHEBI:30616"/>
        <dbReference type="ChEBI" id="CHEBI:33019"/>
        <dbReference type="ChEBI" id="CHEBI:57287"/>
        <dbReference type="ChEBI" id="CHEBI:59558"/>
        <dbReference type="ChEBI" id="CHEBI:90546"/>
        <dbReference type="ChEBI" id="CHEBI:456215"/>
        <dbReference type="EC" id="6.2.1.2"/>
    </reaction>
</comment>
<comment type="similarity">
    <text evidence="1">Belongs to the ATP-dependent AMP-binding enzyme family.</text>
</comment>
<dbReference type="InterPro" id="IPR020845">
    <property type="entry name" value="AMP-binding_CS"/>
</dbReference>